<comment type="subcellular location">
    <subcellularLocation>
        <location evidence="1 7">Cell membrane</location>
        <topology evidence="1 7">Multi-pass membrane protein</topology>
    </subcellularLocation>
</comment>
<sequence length="289" mass="32303">MIATFRRRMRKVTPFQIILTVCFTGLAAFMALPLIFILNHAFKPQNELFLFPPRFWVHNPTWHNFEILFLHASNGAVPFTRYLFNSFLVTGITLPSVIIVSTMAAYVLAKYNFHFKGLIMGLITLSLMFAPETVSIPRYLIISGLHINNTYFGHVLPALASPLAVFMLIGFISQIPNELLEAAKIDGASQLGIFMRMVLPLTVPAIATISIFTFQGMWGDVETSTLFMQSETMRTLAFYVNSLVSGLQNSVAGQNMAAAAGLLMFIPNLIIFLLFQRKVLETMVHSGIK</sequence>
<feature type="transmembrane region" description="Helical" evidence="7">
    <location>
        <begin position="193"/>
        <end position="218"/>
    </location>
</feature>
<dbReference type="EMBL" id="CP048286">
    <property type="protein sequence ID" value="QHW31188.1"/>
    <property type="molecule type" value="Genomic_DNA"/>
</dbReference>
<organism evidence="9 10">
    <name type="scientific">Paenibacillus rhizovicinus</name>
    <dbReference type="NCBI Taxonomy" id="2704463"/>
    <lineage>
        <taxon>Bacteria</taxon>
        <taxon>Bacillati</taxon>
        <taxon>Bacillota</taxon>
        <taxon>Bacilli</taxon>
        <taxon>Bacillales</taxon>
        <taxon>Paenibacillaceae</taxon>
        <taxon>Paenibacillus</taxon>
    </lineage>
</organism>
<dbReference type="InterPro" id="IPR035906">
    <property type="entry name" value="MetI-like_sf"/>
</dbReference>
<dbReference type="Pfam" id="PF00528">
    <property type="entry name" value="BPD_transp_1"/>
    <property type="match status" value="1"/>
</dbReference>
<keyword evidence="5 7" id="KW-1133">Transmembrane helix</keyword>
<evidence type="ECO:0000256" key="5">
    <source>
        <dbReference type="ARBA" id="ARBA00022989"/>
    </source>
</evidence>
<accession>A0A6C0NYB5</accession>
<dbReference type="PROSITE" id="PS50928">
    <property type="entry name" value="ABC_TM1"/>
    <property type="match status" value="1"/>
</dbReference>
<protein>
    <submittedName>
        <fullName evidence="9">Carbohydrate ABC transporter permease</fullName>
    </submittedName>
</protein>
<dbReference type="Proteomes" id="UP000479114">
    <property type="component" value="Chromosome"/>
</dbReference>
<evidence type="ECO:0000256" key="2">
    <source>
        <dbReference type="ARBA" id="ARBA00022448"/>
    </source>
</evidence>
<dbReference type="KEGG" id="prz:GZH47_10185"/>
<evidence type="ECO:0000313" key="10">
    <source>
        <dbReference type="Proteomes" id="UP000479114"/>
    </source>
</evidence>
<dbReference type="InterPro" id="IPR000515">
    <property type="entry name" value="MetI-like"/>
</dbReference>
<keyword evidence="4 7" id="KW-0812">Transmembrane</keyword>
<dbReference type="Gene3D" id="1.10.3720.10">
    <property type="entry name" value="MetI-like"/>
    <property type="match status" value="1"/>
</dbReference>
<dbReference type="GO" id="GO:0005886">
    <property type="term" value="C:plasma membrane"/>
    <property type="evidence" value="ECO:0007669"/>
    <property type="project" value="UniProtKB-SubCell"/>
</dbReference>
<dbReference type="SUPFAM" id="SSF161098">
    <property type="entry name" value="MetI-like"/>
    <property type="match status" value="1"/>
</dbReference>
<feature type="transmembrane region" description="Helical" evidence="7">
    <location>
        <begin position="12"/>
        <end position="38"/>
    </location>
</feature>
<evidence type="ECO:0000256" key="4">
    <source>
        <dbReference type="ARBA" id="ARBA00022692"/>
    </source>
</evidence>
<keyword evidence="2 7" id="KW-0813">Transport</keyword>
<name>A0A6C0NYB5_9BACL</name>
<feature type="transmembrane region" description="Helical" evidence="7">
    <location>
        <begin position="113"/>
        <end position="131"/>
    </location>
</feature>
<dbReference type="AlphaFoldDB" id="A0A6C0NYB5"/>
<dbReference type="PANTHER" id="PTHR43744:SF1">
    <property type="entry name" value="BINDING-PROTEIN-DEPENDENT TRANSPORT SYSTEMS INNER MEMBRANE COMPONENT"/>
    <property type="match status" value="1"/>
</dbReference>
<evidence type="ECO:0000256" key="7">
    <source>
        <dbReference type="RuleBase" id="RU363032"/>
    </source>
</evidence>
<keyword evidence="6 7" id="KW-0472">Membrane</keyword>
<evidence type="ECO:0000256" key="3">
    <source>
        <dbReference type="ARBA" id="ARBA00022475"/>
    </source>
</evidence>
<keyword evidence="3" id="KW-1003">Cell membrane</keyword>
<dbReference type="RefSeq" id="WP_162639997.1">
    <property type="nucleotide sequence ID" value="NZ_CP048286.1"/>
</dbReference>
<gene>
    <name evidence="9" type="ORF">GZH47_10185</name>
</gene>
<dbReference type="GO" id="GO:0055085">
    <property type="term" value="P:transmembrane transport"/>
    <property type="evidence" value="ECO:0007669"/>
    <property type="project" value="InterPro"/>
</dbReference>
<evidence type="ECO:0000256" key="6">
    <source>
        <dbReference type="ARBA" id="ARBA00023136"/>
    </source>
</evidence>
<evidence type="ECO:0000313" key="9">
    <source>
        <dbReference type="EMBL" id="QHW31188.1"/>
    </source>
</evidence>
<keyword evidence="10" id="KW-1185">Reference proteome</keyword>
<feature type="transmembrane region" description="Helical" evidence="7">
    <location>
        <begin position="82"/>
        <end position="106"/>
    </location>
</feature>
<comment type="similarity">
    <text evidence="7">Belongs to the binding-protein-dependent transport system permease family.</text>
</comment>
<dbReference type="CDD" id="cd06261">
    <property type="entry name" value="TM_PBP2"/>
    <property type="match status" value="1"/>
</dbReference>
<feature type="transmembrane region" description="Helical" evidence="7">
    <location>
        <begin position="256"/>
        <end position="275"/>
    </location>
</feature>
<feature type="transmembrane region" description="Helical" evidence="7">
    <location>
        <begin position="151"/>
        <end position="172"/>
    </location>
</feature>
<feature type="domain" description="ABC transmembrane type-1" evidence="8">
    <location>
        <begin position="83"/>
        <end position="275"/>
    </location>
</feature>
<dbReference type="PANTHER" id="PTHR43744">
    <property type="entry name" value="ABC TRANSPORTER PERMEASE PROTEIN MG189-RELATED-RELATED"/>
    <property type="match status" value="1"/>
</dbReference>
<proteinExistence type="inferred from homology"/>
<reference evidence="9 10" key="1">
    <citation type="submission" date="2020-02" db="EMBL/GenBank/DDBJ databases">
        <title>Paenibacillus sp. nov., isolated from rhizosphere soil of tomato.</title>
        <authorList>
            <person name="Weon H.-Y."/>
            <person name="Lee S.A."/>
        </authorList>
    </citation>
    <scope>NUCLEOTIDE SEQUENCE [LARGE SCALE GENOMIC DNA]</scope>
    <source>
        <strain evidence="9 10">14171R-81</strain>
    </source>
</reference>
<evidence type="ECO:0000256" key="1">
    <source>
        <dbReference type="ARBA" id="ARBA00004651"/>
    </source>
</evidence>
<evidence type="ECO:0000259" key="8">
    <source>
        <dbReference type="PROSITE" id="PS50928"/>
    </source>
</evidence>